<dbReference type="OrthoDB" id="9757546at2"/>
<dbReference type="KEGG" id="csr:Cspa_c37720"/>
<evidence type="ECO:0000259" key="4">
    <source>
        <dbReference type="Pfam" id="PF07731"/>
    </source>
</evidence>
<dbReference type="EC" id="1.-.-.-" evidence="6"/>
<dbReference type="CDD" id="cd13890">
    <property type="entry name" value="CuRO_3_CueO_FtsP"/>
    <property type="match status" value="1"/>
</dbReference>
<evidence type="ECO:0000313" key="7">
    <source>
        <dbReference type="Proteomes" id="UP000011728"/>
    </source>
</evidence>
<dbReference type="GO" id="GO:0016491">
    <property type="term" value="F:oxidoreductase activity"/>
    <property type="evidence" value="ECO:0007669"/>
    <property type="project" value="UniProtKB-KW"/>
</dbReference>
<feature type="domain" description="Plastocyanin-like" evidence="5">
    <location>
        <begin position="88"/>
        <end position="202"/>
    </location>
</feature>
<dbReference type="EMBL" id="CP004121">
    <property type="protein sequence ID" value="AGF57532.1"/>
    <property type="molecule type" value="Genomic_DNA"/>
</dbReference>
<dbReference type="PROSITE" id="PS00080">
    <property type="entry name" value="MULTICOPPER_OXIDASE2"/>
    <property type="match status" value="1"/>
</dbReference>
<gene>
    <name evidence="6" type="primary">mco</name>
    <name evidence="6" type="ORF">Cspa_c37720</name>
</gene>
<dbReference type="InterPro" id="IPR045087">
    <property type="entry name" value="Cu-oxidase_fam"/>
</dbReference>
<proteinExistence type="inferred from homology"/>
<dbReference type="SUPFAM" id="SSF49503">
    <property type="entry name" value="Cupredoxins"/>
    <property type="match status" value="3"/>
</dbReference>
<dbReference type="InterPro" id="IPR002355">
    <property type="entry name" value="Cu_oxidase_Cu_BS"/>
</dbReference>
<comment type="similarity">
    <text evidence="1">Belongs to the multicopper oxidase family.</text>
</comment>
<organism evidence="6 7">
    <name type="scientific">Clostridium saccharoperbutylacetonicum N1-4(HMT)</name>
    <dbReference type="NCBI Taxonomy" id="931276"/>
    <lineage>
        <taxon>Bacteria</taxon>
        <taxon>Bacillati</taxon>
        <taxon>Bacillota</taxon>
        <taxon>Clostridia</taxon>
        <taxon>Eubacteriales</taxon>
        <taxon>Clostridiaceae</taxon>
        <taxon>Clostridium</taxon>
    </lineage>
</organism>
<keyword evidence="3 6" id="KW-0560">Oxidoreductase</keyword>
<evidence type="ECO:0000256" key="1">
    <source>
        <dbReference type="ARBA" id="ARBA00010609"/>
    </source>
</evidence>
<dbReference type="PATRIC" id="fig|931276.5.peg.3805"/>
<dbReference type="RefSeq" id="WP_015393846.1">
    <property type="nucleotide sequence ID" value="NC_020291.1"/>
</dbReference>
<keyword evidence="7" id="KW-1185">Reference proteome</keyword>
<dbReference type="InterPro" id="IPR033138">
    <property type="entry name" value="Cu_oxidase_CS"/>
</dbReference>
<dbReference type="CDD" id="cd13867">
    <property type="entry name" value="CuRO_2_CueO_FtsP"/>
    <property type="match status" value="1"/>
</dbReference>
<dbReference type="HOGENOM" id="CLU_009100_2_4_9"/>
<name>M1N220_9CLOT</name>
<dbReference type="PANTHER" id="PTHR48267">
    <property type="entry name" value="CUPREDOXIN SUPERFAMILY PROTEIN"/>
    <property type="match status" value="1"/>
</dbReference>
<accession>M1N220</accession>
<protein>
    <submittedName>
        <fullName evidence="6">Multicopper oxidase Mco</fullName>
        <ecNumber evidence="6">1.-.-.-</ecNumber>
    </submittedName>
</protein>
<dbReference type="Pfam" id="PF07732">
    <property type="entry name" value="Cu-oxidase_3"/>
    <property type="match status" value="1"/>
</dbReference>
<dbReference type="InterPro" id="IPR011707">
    <property type="entry name" value="Cu-oxidase-like_N"/>
</dbReference>
<dbReference type="eggNOG" id="COG2132">
    <property type="taxonomic scope" value="Bacteria"/>
</dbReference>
<dbReference type="Gene3D" id="2.60.40.420">
    <property type="entry name" value="Cupredoxins - blue copper proteins"/>
    <property type="match status" value="3"/>
</dbReference>
<evidence type="ECO:0000259" key="5">
    <source>
        <dbReference type="Pfam" id="PF07732"/>
    </source>
</evidence>
<dbReference type="PANTHER" id="PTHR48267:SF1">
    <property type="entry name" value="BILIRUBIN OXIDASE"/>
    <property type="match status" value="1"/>
</dbReference>
<feature type="domain" description="Plastocyanin-like" evidence="4">
    <location>
        <begin position="378"/>
        <end position="494"/>
    </location>
</feature>
<dbReference type="InterPro" id="IPR008972">
    <property type="entry name" value="Cupredoxin"/>
</dbReference>
<dbReference type="PROSITE" id="PS00079">
    <property type="entry name" value="MULTICOPPER_OXIDASE1"/>
    <property type="match status" value="1"/>
</dbReference>
<dbReference type="AlphaFoldDB" id="M1N220"/>
<dbReference type="GO" id="GO:0005507">
    <property type="term" value="F:copper ion binding"/>
    <property type="evidence" value="ECO:0007669"/>
    <property type="project" value="InterPro"/>
</dbReference>
<evidence type="ECO:0000313" key="6">
    <source>
        <dbReference type="EMBL" id="AGF57532.1"/>
    </source>
</evidence>
<keyword evidence="2" id="KW-0479">Metal-binding</keyword>
<evidence type="ECO:0000256" key="2">
    <source>
        <dbReference type="ARBA" id="ARBA00022723"/>
    </source>
</evidence>
<reference evidence="6 7" key="1">
    <citation type="submission" date="2013-02" db="EMBL/GenBank/DDBJ databases">
        <title>Genome sequence of Clostridium saccharoperbutylacetonicum N1-4(HMT).</title>
        <authorList>
            <person name="Poehlein A."/>
            <person name="Daniel R."/>
        </authorList>
    </citation>
    <scope>NUCLEOTIDE SEQUENCE [LARGE SCALE GENOMIC DNA]</scope>
    <source>
        <strain evidence="7">N1-4(HMT)</strain>
    </source>
</reference>
<dbReference type="InterPro" id="IPR011706">
    <property type="entry name" value="Cu-oxidase_C"/>
</dbReference>
<sequence>MINRKLKLIYTFAALVAVSLAAYMLAVKNTKNNSNMSGSMMGINTHAVDPMQSNNNSNKQNVENNLPIPKLLENESPNSKVEDFTLNVDQGTTAFMDEKASETYGYNGNFLGPVIRVNKDDNVNIHLNNNLKEETTIHWHGLNIDGNVDGGPHQPIASGSKADINFKVNQPASTLWFHPHTNGKTSEQVYKGLAGLLYVEDEVSKSLNIPKDYGVNDIPLIVQDRYFDNSGTLSYNNSQMMDGALGNTILVNGAINPYLDVKKVKMRFRLVNGSNARIYSFELSTGDEFEQISSDGGFLEKPVKMNKLELGPGERAEIIIDFSKYDTGTTLFLTGGDFNVLKFNVKDDGIDTTEIPNYLTQITQLSQSSAKTVRRFNLQGMGNMVSINGKQMDMNRIDLKVKLNDTEIWEITNPKDMMGGMSHPFHVHGVQFQVLSRNGIEPLESERGWKDTVLVNPDEDVKILIKFTQKGLFMYHCHILEHEDAGMMGQFEVE</sequence>
<dbReference type="Proteomes" id="UP000011728">
    <property type="component" value="Chromosome"/>
</dbReference>
<evidence type="ECO:0000256" key="3">
    <source>
        <dbReference type="ARBA" id="ARBA00023002"/>
    </source>
</evidence>
<dbReference type="Pfam" id="PF07731">
    <property type="entry name" value="Cu-oxidase_2"/>
    <property type="match status" value="1"/>
</dbReference>
<dbReference type="CDD" id="cd04232">
    <property type="entry name" value="CuRO_1_CueO_FtsP"/>
    <property type="match status" value="1"/>
</dbReference>